<organism evidence="1 2">
    <name type="scientific">Rhodomicrobium vannielii (strain ATCC 17100 / DSM 162 / LMG 4299 / NCIMB 10020 / ATH 3.1.1)</name>
    <dbReference type="NCBI Taxonomy" id="648757"/>
    <lineage>
        <taxon>Bacteria</taxon>
        <taxon>Pseudomonadati</taxon>
        <taxon>Pseudomonadota</taxon>
        <taxon>Alphaproteobacteria</taxon>
        <taxon>Hyphomicrobiales</taxon>
        <taxon>Hyphomicrobiaceae</taxon>
        <taxon>Rhodomicrobium</taxon>
    </lineage>
</organism>
<proteinExistence type="predicted"/>
<dbReference type="OrthoDB" id="7959924at2"/>
<evidence type="ECO:0000313" key="1">
    <source>
        <dbReference type="EMBL" id="ADP69763.1"/>
    </source>
</evidence>
<protein>
    <recommendedName>
        <fullName evidence="3">YadA domain-containing protein</fullName>
    </recommendedName>
</protein>
<keyword evidence="2" id="KW-1185">Reference proteome</keyword>
<dbReference type="AlphaFoldDB" id="E3I8D8"/>
<dbReference type="EMBL" id="CP002292">
    <property type="protein sequence ID" value="ADP69763.1"/>
    <property type="molecule type" value="Genomic_DNA"/>
</dbReference>
<dbReference type="RefSeq" id="WP_013418167.1">
    <property type="nucleotide sequence ID" value="NC_014664.1"/>
</dbReference>
<reference evidence="2" key="1">
    <citation type="journal article" date="2011" name="J. Bacteriol.">
        <title>Genome sequences of eight morphologically diverse alphaproteobacteria.</title>
        <authorList>
            <consortium name="US DOE Joint Genome Institute"/>
            <person name="Brown P.J."/>
            <person name="Kysela D.T."/>
            <person name="Buechlein A."/>
            <person name="Hemmerich C."/>
            <person name="Brun Y.V."/>
        </authorList>
    </citation>
    <scope>NUCLEOTIDE SEQUENCE [LARGE SCALE GENOMIC DNA]</scope>
    <source>
        <strain evidence="2">ATCC 17100 / ATH 3.1.1 / DSM 162 / LMG 4299</strain>
    </source>
</reference>
<evidence type="ECO:0000313" key="2">
    <source>
        <dbReference type="Proteomes" id="UP000001399"/>
    </source>
</evidence>
<dbReference type="HOGENOM" id="CLU_484739_0_0_5"/>
<name>E3I8D8_RHOVT</name>
<evidence type="ECO:0008006" key="3">
    <source>
        <dbReference type="Google" id="ProtNLM"/>
    </source>
</evidence>
<sequence length="562" mass="56172">MARQKENKTAEPTALTVAFTLSLLVSVSTIAIVACLSQAHAQSTFSDPSQGWASSNGSSTTYTKKSQIYNGQVIGTDTLGHTTVLQGSGVTSSNGSASASFTANGLSVSNGSNVTTVGPSSVTTGTVYADTFSGGSLSTTSVSTSSLSVSNGSNATTITPTSVTTGTLKATTLDVDNFNATNLTSTNLTSTNINATGAITATSLTTTGAVNSGSMNTGTMNATTVNASTFNGGAFNGQSLTVTDGTHTSTVMPGSISTTGTLSSGAFTSSGITSTGDISATGVLSSGSISTGAIHATDITTNTITANTFNATNLGTSNLTVSNGTNTTTITPTSVTTASVNTGTLTTDHIYIQHSGGTNYIDLNASGDSATFQGMKLTVKTADGSSYTKVVDGHVEVSDSLITKDLKATGTTTLSNLKVGQGGTADMGGAVVHNVAGPVVGSDAANKAYVDSVWSDNTARVQELDGRIDAGLRSANRRIDETQEGVAIALALQQPIFAPGQNFAVRAGWGNFEGESAFGLSGAGIIGRDWFGQGTVVALDGGFGFGASTGAMAGKAGFTFGW</sequence>
<dbReference type="KEGG" id="rva:Rvan_0481"/>
<accession>E3I8D8</accession>
<gene>
    <name evidence="1" type="ordered locus">Rvan_0481</name>
</gene>
<dbReference type="eggNOG" id="COG5295">
    <property type="taxonomic scope" value="Bacteria"/>
</dbReference>
<dbReference type="PROSITE" id="PS51257">
    <property type="entry name" value="PROKAR_LIPOPROTEIN"/>
    <property type="match status" value="1"/>
</dbReference>
<dbReference type="Proteomes" id="UP000001399">
    <property type="component" value="Chromosome"/>
</dbReference>